<dbReference type="RefSeq" id="WP_192910839.1">
    <property type="nucleotide sequence ID" value="NZ_CP062789.1"/>
</dbReference>
<accession>A0A7L9IY74</accession>
<evidence type="ECO:0000313" key="2">
    <source>
        <dbReference type="Proteomes" id="UP000593998"/>
    </source>
</evidence>
<proteinExistence type="predicted"/>
<dbReference type="AlphaFoldDB" id="A0A7L9IY74"/>
<reference evidence="1 2" key="1">
    <citation type="submission" date="2020-10" db="EMBL/GenBank/DDBJ databases">
        <title>Janibacter indicus TT2 genome sequence.</title>
        <authorList>
            <person name="Lee K."/>
            <person name="Ganzorig M."/>
        </authorList>
    </citation>
    <scope>NUCLEOTIDE SEQUENCE [LARGE SCALE GENOMIC DNA]</scope>
    <source>
        <strain evidence="1 2">TT2</strain>
    </source>
</reference>
<name>A0A7L9IY74_9MICO</name>
<evidence type="ECO:0000313" key="1">
    <source>
        <dbReference type="EMBL" id="QOK22326.1"/>
    </source>
</evidence>
<sequence>MSQLREDVPDQAVAAKWAEISPLIDRLVERAGDEADFEHRWDSALTGDDRATSPYNTSHAFRQSLTAAIDHLHAAKTLVHDVGMLHLGAPATLARSALENAATGWWLLEPRGRDERVLRTLRWYSRNFRDQHTALDDTTPIPERTLEQKLGKVRAIAAKRGLNPDQAAGGYKMSTVIEAHTAGTRTDSKFMWQLASGFAHGRPWAYLGALSQDRRPSDEDGIMKVRLTNTVQLGLWPTLTALDAVEDTLRLWEQRAGHHRT</sequence>
<gene>
    <name evidence="1" type="ORF">IGS73_14730</name>
</gene>
<organism evidence="1 2">
    <name type="scientific">Janibacter indicus</name>
    <dbReference type="NCBI Taxonomy" id="857417"/>
    <lineage>
        <taxon>Bacteria</taxon>
        <taxon>Bacillati</taxon>
        <taxon>Actinomycetota</taxon>
        <taxon>Actinomycetes</taxon>
        <taxon>Micrococcales</taxon>
        <taxon>Intrasporangiaceae</taxon>
        <taxon>Janibacter</taxon>
    </lineage>
</organism>
<dbReference type="Proteomes" id="UP000593998">
    <property type="component" value="Chromosome"/>
</dbReference>
<protein>
    <submittedName>
        <fullName evidence="1">Uncharacterized protein</fullName>
    </submittedName>
</protein>
<dbReference type="EMBL" id="CP062789">
    <property type="protein sequence ID" value="QOK22326.1"/>
    <property type="molecule type" value="Genomic_DNA"/>
</dbReference>